<dbReference type="RefSeq" id="YP_010041068.1">
    <property type="nucleotide sequence ID" value="NC_054196.1"/>
</dbReference>
<comment type="function">
    <text evidence="16">NDH shuttles electrons from NAD(P)H:plastoquinone, via FMN and iron-sulfur (Fe-S) centers, to quinones in the photosynthetic chain and possibly in a chloroplast respiratory chain. The immediate electron acceptor for the enzyme in this species is believed to be plastoquinone. Couples the redox reaction to proton translocation, and thus conserves the redox energy in a proton gradient.</text>
</comment>
<evidence type="ECO:0000256" key="5">
    <source>
        <dbReference type="ARBA" id="ARBA00022692"/>
    </source>
</evidence>
<dbReference type="GO" id="GO:0016655">
    <property type="term" value="F:oxidoreductase activity, acting on NAD(P)H, quinone or similar compound as acceptor"/>
    <property type="evidence" value="ECO:0007669"/>
    <property type="project" value="UniProtKB-UniRule"/>
</dbReference>
<dbReference type="HAMAP" id="MF_00445">
    <property type="entry name" value="NDH1_NuoN_1"/>
    <property type="match status" value="1"/>
</dbReference>
<dbReference type="GeneID" id="63647356"/>
<evidence type="ECO:0000256" key="9">
    <source>
        <dbReference type="ARBA" id="ARBA00022967"/>
    </source>
</evidence>
<feature type="domain" description="NAD(P)H-quinone oxidoreductase subunit 2 N-terminal" evidence="18">
    <location>
        <begin position="1"/>
        <end position="99"/>
    </location>
</feature>
<dbReference type="PANTHER" id="PTHR22773">
    <property type="entry name" value="NADH DEHYDROGENASE"/>
    <property type="match status" value="1"/>
</dbReference>
<evidence type="ECO:0000256" key="10">
    <source>
        <dbReference type="ARBA" id="ARBA00022989"/>
    </source>
</evidence>
<feature type="transmembrane region" description="Helical" evidence="16">
    <location>
        <begin position="41"/>
        <end position="61"/>
    </location>
</feature>
<dbReference type="NCBIfam" id="NF002701">
    <property type="entry name" value="PRK02504.1"/>
    <property type="match status" value="1"/>
</dbReference>
<evidence type="ECO:0000256" key="1">
    <source>
        <dbReference type="ARBA" id="ARBA00004141"/>
    </source>
</evidence>
<keyword evidence="12 16" id="KW-0793">Thylakoid</keyword>
<evidence type="ECO:0000256" key="7">
    <source>
        <dbReference type="ARBA" id="ARBA00022857"/>
    </source>
</evidence>
<protein>
    <recommendedName>
        <fullName evidence="16">NAD(P)H-quinone oxidoreductase subunit 2, chloroplastic</fullName>
        <ecNumber evidence="16">7.1.1.-</ecNumber>
    </recommendedName>
    <alternativeName>
        <fullName evidence="16">NAD(P)H dehydrogenase, subunit 2</fullName>
    </alternativeName>
    <alternativeName>
        <fullName evidence="16">NADH-plastoquinone oxidoreductase subunit 2</fullName>
    </alternativeName>
</protein>
<comment type="subcellular location">
    <subcellularLocation>
        <location evidence="1">Membrane</location>
        <topology evidence="1">Multi-pass membrane protein</topology>
    </subcellularLocation>
    <subcellularLocation>
        <location evidence="16">Plastid</location>
        <location evidence="16">Chloroplast thylakoid membrane</location>
        <topology evidence="16">Multi-pass membrane protein</topology>
    </subcellularLocation>
</comment>
<reference evidence="19" key="1">
    <citation type="submission" date="2020-08" db="EMBL/GenBank/DDBJ databases">
        <authorList>
            <person name="Liu P."/>
        </authorList>
    </citation>
    <scope>NUCLEOTIDE SEQUENCE</scope>
</reference>
<keyword evidence="4 19" id="KW-0934">Plastid</keyword>
<comment type="subunit">
    <text evidence="16">NDH is composed of at least 16 different subunits, 5 of which are encoded in the nucleus.</text>
</comment>
<proteinExistence type="inferred from homology"/>
<comment type="catalytic activity">
    <reaction evidence="14 16">
        <text>a plastoquinone + NADPH + (n+1) H(+)(in) = a plastoquinol + NADP(+) + n H(+)(out)</text>
        <dbReference type="Rhea" id="RHEA:42612"/>
        <dbReference type="Rhea" id="RHEA-COMP:9561"/>
        <dbReference type="Rhea" id="RHEA-COMP:9562"/>
        <dbReference type="ChEBI" id="CHEBI:15378"/>
        <dbReference type="ChEBI" id="CHEBI:17757"/>
        <dbReference type="ChEBI" id="CHEBI:57783"/>
        <dbReference type="ChEBI" id="CHEBI:58349"/>
        <dbReference type="ChEBI" id="CHEBI:62192"/>
    </reaction>
</comment>
<keyword evidence="2 16" id="KW-0813">Transport</keyword>
<evidence type="ECO:0000256" key="2">
    <source>
        <dbReference type="ARBA" id="ARBA00022448"/>
    </source>
</evidence>
<evidence type="ECO:0000256" key="3">
    <source>
        <dbReference type="ARBA" id="ARBA00022528"/>
    </source>
</evidence>
<dbReference type="InterPro" id="IPR001750">
    <property type="entry name" value="ND/Mrp_TM"/>
</dbReference>
<keyword evidence="3 19" id="KW-0150">Chloroplast</keyword>
<feature type="transmembrane region" description="Helical" evidence="16">
    <location>
        <begin position="409"/>
        <end position="430"/>
    </location>
</feature>
<keyword evidence="8 16" id="KW-0618">Plastoquinone</keyword>
<evidence type="ECO:0000256" key="11">
    <source>
        <dbReference type="ARBA" id="ARBA00023027"/>
    </source>
</evidence>
<dbReference type="InterPro" id="IPR045693">
    <property type="entry name" value="Ndh2_N"/>
</dbReference>
<name>A0A873HWK4_HIPVU</name>
<dbReference type="PRINTS" id="PR01434">
    <property type="entry name" value="NADHDHGNASE5"/>
</dbReference>
<evidence type="ECO:0000256" key="13">
    <source>
        <dbReference type="ARBA" id="ARBA00023136"/>
    </source>
</evidence>
<evidence type="ECO:0000259" key="18">
    <source>
        <dbReference type="Pfam" id="PF19530"/>
    </source>
</evidence>
<keyword evidence="5 16" id="KW-0812">Transmembrane</keyword>
<evidence type="ECO:0000256" key="15">
    <source>
        <dbReference type="ARBA" id="ARBA00048026"/>
    </source>
</evidence>
<feature type="transmembrane region" description="Helical" evidence="16">
    <location>
        <begin position="205"/>
        <end position="226"/>
    </location>
</feature>
<dbReference type="Pfam" id="PF00361">
    <property type="entry name" value="Proton_antipo_M"/>
    <property type="match status" value="1"/>
</dbReference>
<dbReference type="AlphaFoldDB" id="A0A873HWK4"/>
<dbReference type="EC" id="7.1.1.-" evidence="16"/>
<dbReference type="GO" id="GO:0008137">
    <property type="term" value="F:NADH dehydrogenase (ubiquinone) activity"/>
    <property type="evidence" value="ECO:0007669"/>
    <property type="project" value="InterPro"/>
</dbReference>
<sequence length="492" mass="54369">MKAFHLLLFDGSLIFPECILIFGLILLLMIDSTSDQKDIPWLYFISSTSLVISITALLFRWREEPMISFSGNFQTNNFNEIFQFLILLCSTLCIPLSVEYIECTEMAITEFLLFVLTATLGGMFLCGANDLITIFVAPECFSLCSYLLSGYTKKDVRSNEATMKYLLMGGASSSILVHGFSWLYGSSGGEIELQEIVNGLINTQMYNSPGISIALIFITVGIGFKLSPAPSHQWTPDVYEGSPTPVVAFLSVTSKVAASASATRIFDIPFYFSSNEWHLLLEILAILSMILGNIIAITQTSMKRMLAYSSIGQIGYVIIGIIVGDSNDGYASMITYMLFYISMNLGTFACIVLFGLRTGTDNIRDYAGLYTKDPFLALSLALCLLSLGGLPPLAGFFGKLYLFWCGWQAGLYSLVLIGLLTSVVSIYYYLKIIKLLMTGRNQEITPHVRNYRRSPFRSNNSIELSMIVCVIASTIPGISMNPIIAIAQDTLF</sequence>
<accession>A0A873HWK4</accession>
<evidence type="ECO:0000256" key="4">
    <source>
        <dbReference type="ARBA" id="ARBA00022640"/>
    </source>
</evidence>
<evidence type="ECO:0000256" key="8">
    <source>
        <dbReference type="ARBA" id="ARBA00022957"/>
    </source>
</evidence>
<evidence type="ECO:0000256" key="6">
    <source>
        <dbReference type="ARBA" id="ARBA00022719"/>
    </source>
</evidence>
<evidence type="ECO:0000256" key="14">
    <source>
        <dbReference type="ARBA" id="ARBA00047726"/>
    </source>
</evidence>
<comment type="catalytic activity">
    <reaction evidence="15 16">
        <text>a plastoquinone + NADH + (n+1) H(+)(in) = a plastoquinol + NAD(+) + n H(+)(out)</text>
        <dbReference type="Rhea" id="RHEA:42608"/>
        <dbReference type="Rhea" id="RHEA-COMP:9561"/>
        <dbReference type="Rhea" id="RHEA-COMP:9562"/>
        <dbReference type="ChEBI" id="CHEBI:15378"/>
        <dbReference type="ChEBI" id="CHEBI:17757"/>
        <dbReference type="ChEBI" id="CHEBI:57540"/>
        <dbReference type="ChEBI" id="CHEBI:57945"/>
        <dbReference type="ChEBI" id="CHEBI:62192"/>
    </reaction>
</comment>
<feature type="transmembrane region" description="Helical" evidence="16">
    <location>
        <begin position="375"/>
        <end position="397"/>
    </location>
</feature>
<dbReference type="GO" id="GO:0019684">
    <property type="term" value="P:photosynthesis, light reaction"/>
    <property type="evidence" value="ECO:0007669"/>
    <property type="project" value="UniProtKB-UniRule"/>
</dbReference>
<evidence type="ECO:0000313" key="19">
    <source>
        <dbReference type="EMBL" id="QOZ42002.1"/>
    </source>
</evidence>
<feature type="transmembrane region" description="Helical" evidence="16">
    <location>
        <begin position="278"/>
        <end position="298"/>
    </location>
</feature>
<keyword evidence="7 16" id="KW-0521">NADP</keyword>
<dbReference type="GO" id="GO:0048038">
    <property type="term" value="F:quinone binding"/>
    <property type="evidence" value="ECO:0007669"/>
    <property type="project" value="UniProtKB-KW"/>
</dbReference>
<gene>
    <name evidence="16 19" type="primary">ndhB</name>
</gene>
<geneLocation type="chloroplast" evidence="19"/>
<feature type="transmembrane region" description="Helical" evidence="16">
    <location>
        <begin position="462"/>
        <end position="487"/>
    </location>
</feature>
<comment type="similarity">
    <text evidence="16">Belongs to the complex I subunit 2 family.</text>
</comment>
<feature type="transmembrane region" description="Helical" evidence="16">
    <location>
        <begin position="81"/>
        <end position="101"/>
    </location>
</feature>
<evidence type="ECO:0000256" key="16">
    <source>
        <dbReference type="HAMAP-Rule" id="MF_00445"/>
    </source>
</evidence>
<dbReference type="GO" id="GO:0042773">
    <property type="term" value="P:ATP synthesis coupled electron transport"/>
    <property type="evidence" value="ECO:0007669"/>
    <property type="project" value="InterPro"/>
</dbReference>
<dbReference type="InterPro" id="IPR010096">
    <property type="entry name" value="NADH-Q_OxRdtase_suN/2"/>
</dbReference>
<evidence type="ECO:0000259" key="17">
    <source>
        <dbReference type="Pfam" id="PF00361"/>
    </source>
</evidence>
<dbReference type="EMBL" id="MT942637">
    <property type="protein sequence ID" value="QOZ42002.1"/>
    <property type="molecule type" value="Genomic_DNA"/>
</dbReference>
<keyword evidence="6 16" id="KW-0874">Quinone</keyword>
<dbReference type="GO" id="GO:0009535">
    <property type="term" value="C:chloroplast thylakoid membrane"/>
    <property type="evidence" value="ECO:0007669"/>
    <property type="project" value="UniProtKB-SubCell"/>
</dbReference>
<feature type="transmembrane region" description="Helical" evidence="16">
    <location>
        <begin position="6"/>
        <end position="29"/>
    </location>
</feature>
<dbReference type="Pfam" id="PF19530">
    <property type="entry name" value="Ndh2_N"/>
    <property type="match status" value="1"/>
</dbReference>
<keyword evidence="11 16" id="KW-0520">NAD</keyword>
<keyword evidence="10 16" id="KW-1133">Transmembrane helix</keyword>
<organism evidence="19">
    <name type="scientific">Hippuris vulgaris</name>
    <name type="common">Mare's tail</name>
    <dbReference type="NCBI Taxonomy" id="39321"/>
    <lineage>
        <taxon>Eukaryota</taxon>
        <taxon>Viridiplantae</taxon>
        <taxon>Streptophyta</taxon>
        <taxon>Embryophyta</taxon>
        <taxon>Tracheophyta</taxon>
        <taxon>Spermatophyta</taxon>
        <taxon>Magnoliopsida</taxon>
        <taxon>eudicotyledons</taxon>
        <taxon>Gunneridae</taxon>
        <taxon>Pentapetalae</taxon>
        <taxon>asterids</taxon>
        <taxon>lamiids</taxon>
        <taxon>Lamiales</taxon>
        <taxon>Plantaginaceae</taxon>
        <taxon>Hippurideae</taxon>
        <taxon>Hippuris</taxon>
    </lineage>
</organism>
<feature type="transmembrane region" description="Helical" evidence="16">
    <location>
        <begin position="330"/>
        <end position="354"/>
    </location>
</feature>
<keyword evidence="13 16" id="KW-0472">Membrane</keyword>
<feature type="transmembrane region" description="Helical" evidence="16">
    <location>
        <begin position="108"/>
        <end position="125"/>
    </location>
</feature>
<feature type="domain" description="NADH:quinone oxidoreductase/Mrp antiporter transmembrane" evidence="17">
    <location>
        <begin position="128"/>
        <end position="424"/>
    </location>
</feature>
<evidence type="ECO:0000256" key="12">
    <source>
        <dbReference type="ARBA" id="ARBA00023078"/>
    </source>
</evidence>
<feature type="transmembrane region" description="Helical" evidence="16">
    <location>
        <begin position="305"/>
        <end position="324"/>
    </location>
</feature>
<dbReference type="NCBIfam" id="TIGR01770">
    <property type="entry name" value="NDH_I_N"/>
    <property type="match status" value="1"/>
</dbReference>
<keyword evidence="9 16" id="KW-1278">Translocase</keyword>